<dbReference type="AlphaFoldDB" id="A0A0E4GYZ2"/>
<proteinExistence type="predicted"/>
<feature type="region of interest" description="Disordered" evidence="1">
    <location>
        <begin position="54"/>
        <end position="79"/>
    </location>
</feature>
<gene>
    <name evidence="2" type="primary">gltD_1</name>
    <name evidence="2" type="ORF">BN1232_03283</name>
</gene>
<reference evidence="2 3" key="1">
    <citation type="submission" date="2015-03" db="EMBL/GenBank/DDBJ databases">
        <authorList>
            <person name="Urmite Genomes"/>
        </authorList>
    </citation>
    <scope>NUCLEOTIDE SEQUENCE [LARGE SCALE GENOMIC DNA]</scope>
    <source>
        <strain evidence="2 3">CSUR P1491</strain>
    </source>
</reference>
<evidence type="ECO:0000256" key="1">
    <source>
        <dbReference type="SAM" id="MobiDB-lite"/>
    </source>
</evidence>
<name>A0A0E4GYZ2_MYCLN</name>
<feature type="region of interest" description="Disordered" evidence="1">
    <location>
        <begin position="1"/>
        <end position="28"/>
    </location>
</feature>
<dbReference type="Proteomes" id="UP000199251">
    <property type="component" value="Unassembled WGS sequence"/>
</dbReference>
<evidence type="ECO:0000313" key="2">
    <source>
        <dbReference type="EMBL" id="CQD15353.1"/>
    </source>
</evidence>
<organism evidence="2 3">
    <name type="scientific">Mycobacterium lentiflavum</name>
    <dbReference type="NCBI Taxonomy" id="141349"/>
    <lineage>
        <taxon>Bacteria</taxon>
        <taxon>Bacillati</taxon>
        <taxon>Actinomycetota</taxon>
        <taxon>Actinomycetes</taxon>
        <taxon>Mycobacteriales</taxon>
        <taxon>Mycobacteriaceae</taxon>
        <taxon>Mycobacterium</taxon>
        <taxon>Mycobacterium simiae complex</taxon>
    </lineage>
</organism>
<sequence>MSSDLTPLPDLLHGQARAGPVREHRPGYTDNPFAAIHGRVCYCVGCSRYPSAPTGPPANAGTMSARYNKPTAPTTRYPE</sequence>
<evidence type="ECO:0000313" key="3">
    <source>
        <dbReference type="Proteomes" id="UP000199251"/>
    </source>
</evidence>
<accession>A0A0E4GYZ2</accession>
<dbReference type="EMBL" id="CTEE01000001">
    <property type="protein sequence ID" value="CQD15353.1"/>
    <property type="molecule type" value="Genomic_DNA"/>
</dbReference>
<protein>
    <submittedName>
        <fullName evidence="2">Putative glutamate synthase (NADPH) small subunit</fullName>
    </submittedName>
</protein>
<dbReference type="STRING" id="141349.BN1232_03283"/>